<dbReference type="RefSeq" id="WP_179728614.1">
    <property type="nucleotide sequence ID" value="NZ_BAABEF010000001.1"/>
</dbReference>
<accession>A0A852RPE2</accession>
<reference evidence="8 9" key="1">
    <citation type="submission" date="2020-07" db="EMBL/GenBank/DDBJ databases">
        <title>Sequencing the genomes of 1000 actinobacteria strains.</title>
        <authorList>
            <person name="Klenk H.-P."/>
        </authorList>
    </citation>
    <scope>NUCLEOTIDE SEQUENCE [LARGE SCALE GENOMIC DNA]</scope>
    <source>
        <strain evidence="8 9">DSM 19082</strain>
    </source>
</reference>
<keyword evidence="3 7" id="KW-0812">Transmembrane</keyword>
<evidence type="ECO:0000256" key="1">
    <source>
        <dbReference type="ARBA" id="ARBA00022475"/>
    </source>
</evidence>
<dbReference type="HAMAP" id="MF_00631">
    <property type="entry name" value="CrgA"/>
    <property type="match status" value="1"/>
</dbReference>
<feature type="transmembrane region" description="Helical" evidence="7">
    <location>
        <begin position="151"/>
        <end position="168"/>
    </location>
</feature>
<proteinExistence type="inferred from homology"/>
<evidence type="ECO:0000256" key="5">
    <source>
        <dbReference type="ARBA" id="ARBA00023136"/>
    </source>
</evidence>
<evidence type="ECO:0000256" key="4">
    <source>
        <dbReference type="ARBA" id="ARBA00022989"/>
    </source>
</evidence>
<comment type="function">
    <text evidence="7">Involved in cell division.</text>
</comment>
<organism evidence="8 9">
    <name type="scientific">Nocardioides kongjuensis</name>
    <dbReference type="NCBI Taxonomy" id="349522"/>
    <lineage>
        <taxon>Bacteria</taxon>
        <taxon>Bacillati</taxon>
        <taxon>Actinomycetota</taxon>
        <taxon>Actinomycetes</taxon>
        <taxon>Propionibacteriales</taxon>
        <taxon>Nocardioidaceae</taxon>
        <taxon>Nocardioides</taxon>
    </lineage>
</organism>
<keyword evidence="2 7" id="KW-0132">Cell division</keyword>
<dbReference type="GO" id="GO:0051301">
    <property type="term" value="P:cell division"/>
    <property type="evidence" value="ECO:0007669"/>
    <property type="project" value="UniProtKB-UniRule"/>
</dbReference>
<dbReference type="EMBL" id="JACCBF010000001">
    <property type="protein sequence ID" value="NYD32438.1"/>
    <property type="molecule type" value="Genomic_DNA"/>
</dbReference>
<dbReference type="Proteomes" id="UP000582231">
    <property type="component" value="Unassembled WGS sequence"/>
</dbReference>
<keyword evidence="5 7" id="KW-0472">Membrane</keyword>
<name>A0A852RPE2_9ACTN</name>
<feature type="transmembrane region" description="Helical" evidence="7">
    <location>
        <begin position="29"/>
        <end position="48"/>
    </location>
</feature>
<keyword evidence="6 7" id="KW-0131">Cell cycle</keyword>
<evidence type="ECO:0000313" key="9">
    <source>
        <dbReference type="Proteomes" id="UP000582231"/>
    </source>
</evidence>
<dbReference type="InterPro" id="IPR009619">
    <property type="entry name" value="CrgA"/>
</dbReference>
<keyword evidence="1 7" id="KW-1003">Cell membrane</keyword>
<keyword evidence="9" id="KW-1185">Reference proteome</keyword>
<evidence type="ECO:0000256" key="3">
    <source>
        <dbReference type="ARBA" id="ARBA00022692"/>
    </source>
</evidence>
<protein>
    <recommendedName>
        <fullName evidence="7">Cell division protein CrgA</fullName>
    </recommendedName>
</protein>
<gene>
    <name evidence="7" type="primary">crgA</name>
    <name evidence="8" type="ORF">BJ958_003984</name>
</gene>
<evidence type="ECO:0000256" key="2">
    <source>
        <dbReference type="ARBA" id="ARBA00022618"/>
    </source>
</evidence>
<evidence type="ECO:0000256" key="6">
    <source>
        <dbReference type="ARBA" id="ARBA00023306"/>
    </source>
</evidence>
<dbReference type="GO" id="GO:0005886">
    <property type="term" value="C:plasma membrane"/>
    <property type="evidence" value="ECO:0007669"/>
    <property type="project" value="UniProtKB-SubCell"/>
</dbReference>
<feature type="transmembrane region" description="Helical" evidence="7">
    <location>
        <begin position="82"/>
        <end position="98"/>
    </location>
</feature>
<dbReference type="Pfam" id="PF06781">
    <property type="entry name" value="CrgA"/>
    <property type="match status" value="1"/>
</dbReference>
<comment type="caution">
    <text evidence="7">Lacks conserved residue(s) required for the propagation of feature annotation.</text>
</comment>
<feature type="transmembrane region" description="Helical" evidence="7">
    <location>
        <begin position="110"/>
        <end position="131"/>
    </location>
</feature>
<evidence type="ECO:0000256" key="7">
    <source>
        <dbReference type="HAMAP-Rule" id="MF_00631"/>
    </source>
</evidence>
<comment type="caution">
    <text evidence="8">The sequence shown here is derived from an EMBL/GenBank/DDBJ whole genome shotgun (WGS) entry which is preliminary data.</text>
</comment>
<evidence type="ECO:0000313" key="8">
    <source>
        <dbReference type="EMBL" id="NYD32438.1"/>
    </source>
</evidence>
<sequence>MAKSSRLSKRKEREVFGDPDRGPLLSIRFAIALVLILGGIGWVLYTYYGIRPSDGWTSTFTKSGKPVQPGGPSFFADLDTKNYLIGFIAFFLGLMVSAHPSTPMGRGRGVVISMLACFLIGLLWICVFYIFLTGNDPKDIPILNDLGQKNLFVGIGFMAVGFAFATRWE</sequence>
<keyword evidence="4 7" id="KW-1133">Transmembrane helix</keyword>
<comment type="subcellular location">
    <subcellularLocation>
        <location evidence="7">Cell membrane</location>
        <topology evidence="7">Multi-pass membrane protein</topology>
    </subcellularLocation>
</comment>
<comment type="similarity">
    <text evidence="7">Belongs to the CrgA family.</text>
</comment>
<dbReference type="AlphaFoldDB" id="A0A852RPE2"/>